<protein>
    <submittedName>
        <fullName evidence="1">Uncharacterized protein</fullName>
    </submittedName>
</protein>
<dbReference type="Proteomes" id="UP000325313">
    <property type="component" value="Unassembled WGS sequence"/>
</dbReference>
<reference evidence="3 4" key="1">
    <citation type="submission" date="2019-05" db="EMBL/GenBank/DDBJ databases">
        <title>Emergence of the Ug99 lineage of the wheat stem rust pathogen through somatic hybridization.</title>
        <authorList>
            <person name="Li F."/>
            <person name="Upadhyaya N.M."/>
            <person name="Sperschneider J."/>
            <person name="Matny O."/>
            <person name="Nguyen-Phuc H."/>
            <person name="Mago R."/>
            <person name="Raley C."/>
            <person name="Miller M.E."/>
            <person name="Silverstein K.A.T."/>
            <person name="Henningsen E."/>
            <person name="Hirsch C.D."/>
            <person name="Visser B."/>
            <person name="Pretorius Z.A."/>
            <person name="Steffenson B.J."/>
            <person name="Schwessinger B."/>
            <person name="Dodds P.N."/>
            <person name="Figueroa M."/>
        </authorList>
    </citation>
    <scope>NUCLEOTIDE SEQUENCE [LARGE SCALE GENOMIC DNA]</scope>
    <source>
        <strain evidence="1">21-0</strain>
        <strain evidence="2 4">Ug99</strain>
    </source>
</reference>
<evidence type="ECO:0000313" key="2">
    <source>
        <dbReference type="EMBL" id="KAA1137910.1"/>
    </source>
</evidence>
<evidence type="ECO:0000313" key="4">
    <source>
        <dbReference type="Proteomes" id="UP000325313"/>
    </source>
</evidence>
<comment type="caution">
    <text evidence="1">The sequence shown here is derived from an EMBL/GenBank/DDBJ whole genome shotgun (WGS) entry which is preliminary data.</text>
</comment>
<dbReference type="EMBL" id="VDEP01000004">
    <property type="protein sequence ID" value="KAA1137910.1"/>
    <property type="molecule type" value="Genomic_DNA"/>
</dbReference>
<name>A0A5B0QWZ9_PUCGR</name>
<proteinExistence type="predicted"/>
<organism evidence="1 3">
    <name type="scientific">Puccinia graminis f. sp. tritici</name>
    <dbReference type="NCBI Taxonomy" id="56615"/>
    <lineage>
        <taxon>Eukaryota</taxon>
        <taxon>Fungi</taxon>
        <taxon>Dikarya</taxon>
        <taxon>Basidiomycota</taxon>
        <taxon>Pucciniomycotina</taxon>
        <taxon>Pucciniomycetes</taxon>
        <taxon>Pucciniales</taxon>
        <taxon>Pucciniaceae</taxon>
        <taxon>Puccinia</taxon>
    </lineage>
</organism>
<keyword evidence="3" id="KW-1185">Reference proteome</keyword>
<dbReference type="Proteomes" id="UP000324748">
    <property type="component" value="Unassembled WGS sequence"/>
</dbReference>
<gene>
    <name evidence="1" type="ORF">PGT21_025050</name>
    <name evidence="2" type="ORF">PGTUg99_001791</name>
</gene>
<dbReference type="EMBL" id="VSWC01000002">
    <property type="protein sequence ID" value="KAA1117837.1"/>
    <property type="molecule type" value="Genomic_DNA"/>
</dbReference>
<accession>A0A5B0QWZ9</accession>
<evidence type="ECO:0000313" key="1">
    <source>
        <dbReference type="EMBL" id="KAA1117837.1"/>
    </source>
</evidence>
<dbReference type="AlphaFoldDB" id="A0A5B0QWZ9"/>
<evidence type="ECO:0000313" key="3">
    <source>
        <dbReference type="Proteomes" id="UP000324748"/>
    </source>
</evidence>
<sequence>MQYSHTPLSDRLCSSAGSVAMFRAALSQRDGAAGSALGSYCIALEPRGRRIETDSRYAPWAPLRLGTAWRSDRVRISISASMTASHVVRGRDGFDSRIRNIFRYIQWLG</sequence>